<dbReference type="AlphaFoldDB" id="A0AAV8YPK9"/>
<comment type="similarity">
    <text evidence="1">Belongs to the PhyH family.</text>
</comment>
<organism evidence="5 6">
    <name type="scientific">Aromia moschata</name>
    <dbReference type="NCBI Taxonomy" id="1265417"/>
    <lineage>
        <taxon>Eukaryota</taxon>
        <taxon>Metazoa</taxon>
        <taxon>Ecdysozoa</taxon>
        <taxon>Arthropoda</taxon>
        <taxon>Hexapoda</taxon>
        <taxon>Insecta</taxon>
        <taxon>Pterygota</taxon>
        <taxon>Neoptera</taxon>
        <taxon>Endopterygota</taxon>
        <taxon>Coleoptera</taxon>
        <taxon>Polyphaga</taxon>
        <taxon>Cucujiformia</taxon>
        <taxon>Chrysomeloidea</taxon>
        <taxon>Cerambycidae</taxon>
        <taxon>Cerambycinae</taxon>
        <taxon>Callichromatini</taxon>
        <taxon>Aromia</taxon>
    </lineage>
</organism>
<dbReference type="PANTHER" id="PTHR21308">
    <property type="entry name" value="PHYTANOYL-COA ALPHA-HYDROXYLASE"/>
    <property type="match status" value="1"/>
</dbReference>
<evidence type="ECO:0000256" key="3">
    <source>
        <dbReference type="ARBA" id="ARBA00034921"/>
    </source>
</evidence>
<dbReference type="InterPro" id="IPR047128">
    <property type="entry name" value="PhyH"/>
</dbReference>
<dbReference type="EC" id="1.14.11.18" evidence="2"/>
<dbReference type="Proteomes" id="UP001162162">
    <property type="component" value="Unassembled WGS sequence"/>
</dbReference>
<evidence type="ECO:0000256" key="2">
    <source>
        <dbReference type="ARBA" id="ARBA00034809"/>
    </source>
</evidence>
<sequence length="305" mass="34995">MGTYRYIHKDSRLFDEQKQFYEKNGYLLIKNNVDEELMNKVCQRFVDFCNGKVIDINVVTVMKDPSLKDKGVHGEYVINKIQDFLYDDVFWEYACNKAVIDIVEGIIGPNITGAHSMFINKPPNADPGASLHPLHQDLHYFPFRPADKIVASWTALERVDERNGCLYVIPGTHQGPLYKHEYPKGYKNALYHGIQGFDHLPKIYVPMDRGDTVFFHPLILHGSGPNFTKQAYQMGFRKAISCHYADSKDTYFIDVKGTYQENIAKEIEEIASRKGAHLSFVEIWKAKSRLVKGLPGSFQNLESHL</sequence>
<evidence type="ECO:0000313" key="5">
    <source>
        <dbReference type="EMBL" id="KAJ8952607.1"/>
    </source>
</evidence>
<dbReference type="Pfam" id="PF05721">
    <property type="entry name" value="PhyH"/>
    <property type="match status" value="1"/>
</dbReference>
<dbReference type="GO" id="GO:0001561">
    <property type="term" value="P:fatty acid alpha-oxidation"/>
    <property type="evidence" value="ECO:0007669"/>
    <property type="project" value="InterPro"/>
</dbReference>
<dbReference type="InterPro" id="IPR008775">
    <property type="entry name" value="Phytyl_CoA_dOase-like"/>
</dbReference>
<accession>A0AAV8YPK9</accession>
<proteinExistence type="inferred from homology"/>
<comment type="caution">
    <text evidence="5">The sequence shown here is derived from an EMBL/GenBank/DDBJ whole genome shotgun (WGS) entry which is preliminary data.</text>
</comment>
<reference evidence="5" key="1">
    <citation type="journal article" date="2023" name="Insect Mol. Biol.">
        <title>Genome sequencing provides insights into the evolution of gene families encoding plant cell wall-degrading enzymes in longhorned beetles.</title>
        <authorList>
            <person name="Shin N.R."/>
            <person name="Okamura Y."/>
            <person name="Kirsch R."/>
            <person name="Pauchet Y."/>
        </authorList>
    </citation>
    <scope>NUCLEOTIDE SEQUENCE</scope>
    <source>
        <strain evidence="5">AMC_N1</strain>
    </source>
</reference>
<evidence type="ECO:0000313" key="6">
    <source>
        <dbReference type="Proteomes" id="UP001162162"/>
    </source>
</evidence>
<keyword evidence="6" id="KW-1185">Reference proteome</keyword>
<gene>
    <name evidence="5" type="ORF">NQ318_004154</name>
</gene>
<dbReference type="PANTHER" id="PTHR21308:SF1">
    <property type="entry name" value="PHYTANOYL-COA DIOXYGENASE, PEROXISOMAL"/>
    <property type="match status" value="1"/>
</dbReference>
<dbReference type="Gene3D" id="2.60.120.620">
    <property type="entry name" value="q2cbj1_9rhob like domain"/>
    <property type="match status" value="1"/>
</dbReference>
<dbReference type="SUPFAM" id="SSF51197">
    <property type="entry name" value="Clavaminate synthase-like"/>
    <property type="match status" value="1"/>
</dbReference>
<protein>
    <recommendedName>
        <fullName evidence="2">phytanoyl-CoA dioxygenase</fullName>
        <ecNumber evidence="2">1.14.11.18</ecNumber>
    </recommendedName>
    <alternativeName>
        <fullName evidence="3">Phytanic acid oxidase</fullName>
    </alternativeName>
    <alternativeName>
        <fullName evidence="4">Phytanoyl-CoA alpha-hydroxylase</fullName>
    </alternativeName>
</protein>
<evidence type="ECO:0000256" key="1">
    <source>
        <dbReference type="ARBA" id="ARBA00005830"/>
    </source>
</evidence>
<dbReference type="EMBL" id="JAPWTK010000066">
    <property type="protein sequence ID" value="KAJ8952607.1"/>
    <property type="molecule type" value="Genomic_DNA"/>
</dbReference>
<name>A0AAV8YPK9_9CUCU</name>
<evidence type="ECO:0000256" key="4">
    <source>
        <dbReference type="ARBA" id="ARBA00034924"/>
    </source>
</evidence>
<dbReference type="GO" id="GO:0048244">
    <property type="term" value="F:phytanoyl-CoA dioxygenase activity"/>
    <property type="evidence" value="ECO:0007669"/>
    <property type="project" value="UniProtKB-EC"/>
</dbReference>